<dbReference type="EMBL" id="MU825432">
    <property type="protein sequence ID" value="KAJ7389483.1"/>
    <property type="molecule type" value="Genomic_DNA"/>
</dbReference>
<reference evidence="1" key="1">
    <citation type="submission" date="2023-01" db="EMBL/GenBank/DDBJ databases">
        <title>Genome assembly of the deep-sea coral Lophelia pertusa.</title>
        <authorList>
            <person name="Herrera S."/>
            <person name="Cordes E."/>
        </authorList>
    </citation>
    <scope>NUCLEOTIDE SEQUENCE</scope>
    <source>
        <strain evidence="1">USNM1676648</strain>
        <tissue evidence="1">Polyp</tissue>
    </source>
</reference>
<organism evidence="1 2">
    <name type="scientific">Desmophyllum pertusum</name>
    <dbReference type="NCBI Taxonomy" id="174260"/>
    <lineage>
        <taxon>Eukaryota</taxon>
        <taxon>Metazoa</taxon>
        <taxon>Cnidaria</taxon>
        <taxon>Anthozoa</taxon>
        <taxon>Hexacorallia</taxon>
        <taxon>Scleractinia</taxon>
        <taxon>Caryophylliina</taxon>
        <taxon>Caryophylliidae</taxon>
        <taxon>Desmophyllum</taxon>
    </lineage>
</organism>
<dbReference type="OrthoDB" id="5946820at2759"/>
<keyword evidence="2" id="KW-1185">Reference proteome</keyword>
<dbReference type="Proteomes" id="UP001163046">
    <property type="component" value="Unassembled WGS sequence"/>
</dbReference>
<name>A0A9W9ZYN4_9CNID</name>
<evidence type="ECO:0000313" key="1">
    <source>
        <dbReference type="EMBL" id="KAJ7389483.1"/>
    </source>
</evidence>
<evidence type="ECO:0000313" key="2">
    <source>
        <dbReference type="Proteomes" id="UP001163046"/>
    </source>
</evidence>
<dbReference type="AlphaFoldDB" id="A0A9W9ZYN4"/>
<proteinExistence type="predicted"/>
<protein>
    <submittedName>
        <fullName evidence="1">Uncharacterized protein</fullName>
    </submittedName>
</protein>
<sequence>MRTIWTSGHVKIPDTTRITLDRTFTILPAIYYWIPGRQLYKASTPVPPNGSATVKSDRDAVMWLNAFGASTHHVYLGRNKTTVADATPTSPEYQAKITSEGNVHYLTESLNPGSTYHWRVDAEIDDTTTYKGDVWSFQTE</sequence>
<gene>
    <name evidence="1" type="ORF">OS493_031454</name>
</gene>
<comment type="caution">
    <text evidence="1">The sequence shown here is derived from an EMBL/GenBank/DDBJ whole genome shotgun (WGS) entry which is preliminary data.</text>
</comment>
<accession>A0A9W9ZYN4</accession>